<keyword evidence="3" id="KW-1185">Reference proteome</keyword>
<accession>M0BX29</accession>
<reference evidence="2 3" key="1">
    <citation type="journal article" date="2014" name="PLoS Genet.">
        <title>Phylogenetically driven sequencing of extremely halophilic archaea reveals strategies for static and dynamic osmo-response.</title>
        <authorList>
            <person name="Becker E.A."/>
            <person name="Seitzer P.M."/>
            <person name="Tritt A."/>
            <person name="Larsen D."/>
            <person name="Krusor M."/>
            <person name="Yao A.I."/>
            <person name="Wu D."/>
            <person name="Madern D."/>
            <person name="Eisen J.A."/>
            <person name="Darling A.E."/>
            <person name="Facciotti M.T."/>
        </authorList>
    </citation>
    <scope>NUCLEOTIDE SEQUENCE [LARGE SCALE GENOMIC DNA]</scope>
    <source>
        <strain evidence="2 3">JCM 13891</strain>
    </source>
</reference>
<comment type="caution">
    <text evidence="2">The sequence shown here is derived from an EMBL/GenBank/DDBJ whole genome shotgun (WGS) entry which is preliminary data.</text>
</comment>
<name>M0BX29_9EURY</name>
<gene>
    <name evidence="2" type="ORF">C477_19864</name>
</gene>
<feature type="non-terminal residue" evidence="2">
    <location>
        <position position="144"/>
    </location>
</feature>
<feature type="region of interest" description="Disordered" evidence="1">
    <location>
        <begin position="95"/>
        <end position="144"/>
    </location>
</feature>
<proteinExistence type="predicted"/>
<evidence type="ECO:0000313" key="3">
    <source>
        <dbReference type="Proteomes" id="UP000011657"/>
    </source>
</evidence>
<organism evidence="2 3">
    <name type="scientific">Haloterrigena salina JCM 13891</name>
    <dbReference type="NCBI Taxonomy" id="1227488"/>
    <lineage>
        <taxon>Archaea</taxon>
        <taxon>Methanobacteriati</taxon>
        <taxon>Methanobacteriota</taxon>
        <taxon>Stenosarchaea group</taxon>
        <taxon>Halobacteria</taxon>
        <taxon>Halobacteriales</taxon>
        <taxon>Natrialbaceae</taxon>
        <taxon>Haloterrigena</taxon>
    </lineage>
</organism>
<evidence type="ECO:0000313" key="2">
    <source>
        <dbReference type="EMBL" id="ELZ14672.1"/>
    </source>
</evidence>
<protein>
    <submittedName>
        <fullName evidence="2">Uncharacterized protein</fullName>
    </submittedName>
</protein>
<sequence>MPELVAADGRAALDGRSRIGGVRIRPLVRSRVVVREQVDLARGRERAFDEGTLEPVDVVSRPVSQQVDRALAFVGRFAEFAVPVPVIPPVFPVPVDDCVRDGDRSQRGGLGRRPRDATGDDVSRLEIESRRREQGGDGRRRVAL</sequence>
<evidence type="ECO:0000256" key="1">
    <source>
        <dbReference type="SAM" id="MobiDB-lite"/>
    </source>
</evidence>
<dbReference type="AlphaFoldDB" id="M0BX29"/>
<dbReference type="EMBL" id="AOIS01000062">
    <property type="protein sequence ID" value="ELZ14672.1"/>
    <property type="molecule type" value="Genomic_DNA"/>
</dbReference>
<feature type="compositionally biased region" description="Basic and acidic residues" evidence="1">
    <location>
        <begin position="113"/>
        <end position="144"/>
    </location>
</feature>
<feature type="compositionally biased region" description="Basic and acidic residues" evidence="1">
    <location>
        <begin position="97"/>
        <end position="106"/>
    </location>
</feature>
<dbReference type="Proteomes" id="UP000011657">
    <property type="component" value="Unassembled WGS sequence"/>
</dbReference>